<dbReference type="KEGG" id="palr:HGI30_01720"/>
<dbReference type="PANTHER" id="PTHR43800">
    <property type="entry name" value="PEPTIDYL-LYSINE N-ACETYLTRANSFERASE YJAB"/>
    <property type="match status" value="1"/>
</dbReference>
<gene>
    <name evidence="4" type="ORF">HGI30_01720</name>
</gene>
<dbReference type="AlphaFoldDB" id="A0A6H2GTD8"/>
<sequence>MGELYRIAAEQDAPRLQQIIYGAYEQIRELRLSWPAAHADEELIRTNIREHECYVLELDGELAATITLSKGEEAKAITELPFLKWFAVAPELQSRGVGSKLLSWVEQEVLARRIGAEAVTLATAERHPWLLAMYERKGYERYRAIDFGNGDGTMHLLRKRLQPQLQE</sequence>
<dbReference type="InterPro" id="IPR000182">
    <property type="entry name" value="GNAT_dom"/>
</dbReference>
<name>A0A6H2GTD8_9BACL</name>
<keyword evidence="1 4" id="KW-0808">Transferase</keyword>
<dbReference type="PROSITE" id="PS51186">
    <property type="entry name" value="GNAT"/>
    <property type="match status" value="1"/>
</dbReference>
<dbReference type="Gene3D" id="3.40.630.30">
    <property type="match status" value="1"/>
</dbReference>
<evidence type="ECO:0000256" key="2">
    <source>
        <dbReference type="ARBA" id="ARBA00023315"/>
    </source>
</evidence>
<dbReference type="InterPro" id="IPR016181">
    <property type="entry name" value="Acyl_CoA_acyltransferase"/>
</dbReference>
<organism evidence="4 5">
    <name type="scientific">Paenibacillus albicereus</name>
    <dbReference type="NCBI Taxonomy" id="2726185"/>
    <lineage>
        <taxon>Bacteria</taxon>
        <taxon>Bacillati</taxon>
        <taxon>Bacillota</taxon>
        <taxon>Bacilli</taxon>
        <taxon>Bacillales</taxon>
        <taxon>Paenibacillaceae</taxon>
        <taxon>Paenibacillus</taxon>
    </lineage>
</organism>
<proteinExistence type="predicted"/>
<keyword evidence="5" id="KW-1185">Reference proteome</keyword>
<dbReference type="GO" id="GO:0016747">
    <property type="term" value="F:acyltransferase activity, transferring groups other than amino-acyl groups"/>
    <property type="evidence" value="ECO:0007669"/>
    <property type="project" value="InterPro"/>
</dbReference>
<evidence type="ECO:0000259" key="3">
    <source>
        <dbReference type="PROSITE" id="PS51186"/>
    </source>
</evidence>
<feature type="domain" description="N-acetyltransferase" evidence="3">
    <location>
        <begin position="3"/>
        <end position="162"/>
    </location>
</feature>
<evidence type="ECO:0000256" key="1">
    <source>
        <dbReference type="ARBA" id="ARBA00022679"/>
    </source>
</evidence>
<dbReference type="Pfam" id="PF00583">
    <property type="entry name" value="Acetyltransf_1"/>
    <property type="match status" value="1"/>
</dbReference>
<evidence type="ECO:0000313" key="4">
    <source>
        <dbReference type="EMBL" id="QJC50436.1"/>
    </source>
</evidence>
<evidence type="ECO:0000313" key="5">
    <source>
        <dbReference type="Proteomes" id="UP000502136"/>
    </source>
</evidence>
<reference evidence="4 5" key="1">
    <citation type="submission" date="2020-04" db="EMBL/GenBank/DDBJ databases">
        <title>Novel Paenibacillus strain UniB2 isolated from commercial digestive syrup.</title>
        <authorList>
            <person name="Thorat V."/>
            <person name="Kirdat K."/>
            <person name="Tiwarekar B."/>
            <person name="Yadav A."/>
        </authorList>
    </citation>
    <scope>NUCLEOTIDE SEQUENCE [LARGE SCALE GENOMIC DNA]</scope>
    <source>
        <strain evidence="4 5">UniB2</strain>
    </source>
</reference>
<keyword evidence="2" id="KW-0012">Acyltransferase</keyword>
<dbReference type="EMBL" id="CP051428">
    <property type="protein sequence ID" value="QJC50436.1"/>
    <property type="molecule type" value="Genomic_DNA"/>
</dbReference>
<dbReference type="PANTHER" id="PTHR43800:SF1">
    <property type="entry name" value="PEPTIDYL-LYSINE N-ACETYLTRANSFERASE YJAB"/>
    <property type="match status" value="1"/>
</dbReference>
<dbReference type="SUPFAM" id="SSF55729">
    <property type="entry name" value="Acyl-CoA N-acyltransferases (Nat)"/>
    <property type="match status" value="1"/>
</dbReference>
<dbReference type="Proteomes" id="UP000502136">
    <property type="component" value="Chromosome"/>
</dbReference>
<accession>A0A6H2GTD8</accession>
<dbReference type="RefSeq" id="WP_168906114.1">
    <property type="nucleotide sequence ID" value="NZ_CP051428.1"/>
</dbReference>
<protein>
    <submittedName>
        <fullName evidence="4">GNAT family N-acetyltransferase</fullName>
    </submittedName>
</protein>
<dbReference type="CDD" id="cd04301">
    <property type="entry name" value="NAT_SF"/>
    <property type="match status" value="1"/>
</dbReference>